<keyword evidence="11" id="KW-1185">Reference proteome</keyword>
<keyword evidence="7" id="KW-0472">Membrane</keyword>
<dbReference type="Pfam" id="PF12729">
    <property type="entry name" value="4HB_MCP_1"/>
    <property type="match status" value="1"/>
</dbReference>
<dbReference type="Proteomes" id="UP000295565">
    <property type="component" value="Unassembled WGS sequence"/>
</dbReference>
<feature type="compositionally biased region" description="Polar residues" evidence="6">
    <location>
        <begin position="639"/>
        <end position="651"/>
    </location>
</feature>
<dbReference type="Gene3D" id="1.10.287.950">
    <property type="entry name" value="Methyl-accepting chemotaxis protein"/>
    <property type="match status" value="1"/>
</dbReference>
<dbReference type="OrthoDB" id="5579179at2"/>
<dbReference type="SMART" id="SM00283">
    <property type="entry name" value="MA"/>
    <property type="match status" value="1"/>
</dbReference>
<dbReference type="CDD" id="cd11386">
    <property type="entry name" value="MCP_signal"/>
    <property type="match status" value="1"/>
</dbReference>
<evidence type="ECO:0000313" key="11">
    <source>
        <dbReference type="Proteomes" id="UP000295565"/>
    </source>
</evidence>
<dbReference type="InterPro" id="IPR004090">
    <property type="entry name" value="Chemotax_Me-accpt_rcpt"/>
</dbReference>
<name>A0A4V2PRJ5_9GAMM</name>
<dbReference type="CDD" id="cd06225">
    <property type="entry name" value="HAMP"/>
    <property type="match status" value="1"/>
</dbReference>
<dbReference type="GO" id="GO:0004888">
    <property type="term" value="F:transmembrane signaling receptor activity"/>
    <property type="evidence" value="ECO:0007669"/>
    <property type="project" value="InterPro"/>
</dbReference>
<dbReference type="Pfam" id="PF00015">
    <property type="entry name" value="MCPsignal"/>
    <property type="match status" value="1"/>
</dbReference>
<reference evidence="10 11" key="1">
    <citation type="submission" date="2019-03" db="EMBL/GenBank/DDBJ databases">
        <title>Genomic Encyclopedia of Type Strains, Phase IV (KMG-IV): sequencing the most valuable type-strain genomes for metagenomic binning, comparative biology and taxonomic classification.</title>
        <authorList>
            <person name="Goeker M."/>
        </authorList>
    </citation>
    <scope>NUCLEOTIDE SEQUENCE [LARGE SCALE GENOMIC DNA]</scope>
    <source>
        <strain evidence="10 11">DSM 18577</strain>
    </source>
</reference>
<dbReference type="PANTHER" id="PTHR32089:SF70">
    <property type="entry name" value="ENERGY TAXIS MODULATING METHYL ACCEPTING SENSORY TRANSDUCER"/>
    <property type="match status" value="1"/>
</dbReference>
<dbReference type="PROSITE" id="PS50885">
    <property type="entry name" value="HAMP"/>
    <property type="match status" value="1"/>
</dbReference>
<dbReference type="Pfam" id="PF00672">
    <property type="entry name" value="HAMP"/>
    <property type="match status" value="1"/>
</dbReference>
<accession>A0A4V2PRJ5</accession>
<feature type="region of interest" description="Disordered" evidence="6">
    <location>
        <begin position="391"/>
        <end position="414"/>
    </location>
</feature>
<evidence type="ECO:0000256" key="6">
    <source>
        <dbReference type="SAM" id="MobiDB-lite"/>
    </source>
</evidence>
<evidence type="ECO:0000256" key="3">
    <source>
        <dbReference type="ARBA" id="ARBA00029447"/>
    </source>
</evidence>
<dbReference type="PANTHER" id="PTHR32089">
    <property type="entry name" value="METHYL-ACCEPTING CHEMOTAXIS PROTEIN MCPB"/>
    <property type="match status" value="1"/>
</dbReference>
<evidence type="ECO:0000256" key="7">
    <source>
        <dbReference type="SAM" id="Phobius"/>
    </source>
</evidence>
<dbReference type="InterPro" id="IPR024478">
    <property type="entry name" value="HlyB_4HB_MCP"/>
</dbReference>
<dbReference type="PRINTS" id="PR00260">
    <property type="entry name" value="CHEMTRNSDUCR"/>
</dbReference>
<feature type="transmembrane region" description="Helical" evidence="7">
    <location>
        <begin position="313"/>
        <end position="331"/>
    </location>
</feature>
<evidence type="ECO:0000259" key="8">
    <source>
        <dbReference type="PROSITE" id="PS50111"/>
    </source>
</evidence>
<gene>
    <name evidence="10" type="ORF">EV690_1215</name>
</gene>
<comment type="caution">
    <text evidence="10">The sequence shown here is derived from an EMBL/GenBank/DDBJ whole genome shotgun (WGS) entry which is preliminary data.</text>
</comment>
<dbReference type="PROSITE" id="PS50111">
    <property type="entry name" value="CHEMOTAXIS_TRANSDUC_2"/>
    <property type="match status" value="1"/>
</dbReference>
<dbReference type="EMBL" id="SMGD01000011">
    <property type="protein sequence ID" value="TCK59051.1"/>
    <property type="molecule type" value="Genomic_DNA"/>
</dbReference>
<dbReference type="InterPro" id="IPR004089">
    <property type="entry name" value="MCPsignal_dom"/>
</dbReference>
<dbReference type="AlphaFoldDB" id="A0A4V2PRJ5"/>
<evidence type="ECO:0000259" key="9">
    <source>
        <dbReference type="PROSITE" id="PS50885"/>
    </source>
</evidence>
<feature type="domain" description="Methyl-accepting transducer" evidence="8">
    <location>
        <begin position="390"/>
        <end position="626"/>
    </location>
</feature>
<evidence type="ECO:0000313" key="10">
    <source>
        <dbReference type="EMBL" id="TCK59051.1"/>
    </source>
</evidence>
<organism evidence="10 11">
    <name type="scientific">Celerinatantimonas diazotrophica</name>
    <dbReference type="NCBI Taxonomy" id="412034"/>
    <lineage>
        <taxon>Bacteria</taxon>
        <taxon>Pseudomonadati</taxon>
        <taxon>Pseudomonadota</taxon>
        <taxon>Gammaproteobacteria</taxon>
        <taxon>Celerinatantimonadaceae</taxon>
        <taxon>Celerinatantimonas</taxon>
    </lineage>
</organism>
<dbReference type="SMART" id="SM00304">
    <property type="entry name" value="HAMP"/>
    <property type="match status" value="1"/>
</dbReference>
<keyword evidence="7" id="KW-1133">Transmembrane helix</keyword>
<feature type="coiled-coil region" evidence="5">
    <location>
        <begin position="447"/>
        <end position="481"/>
    </location>
</feature>
<feature type="domain" description="HAMP" evidence="9">
    <location>
        <begin position="333"/>
        <end position="385"/>
    </location>
</feature>
<comment type="subcellular location">
    <subcellularLocation>
        <location evidence="1">Membrane</location>
    </subcellularLocation>
</comment>
<evidence type="ECO:0000256" key="1">
    <source>
        <dbReference type="ARBA" id="ARBA00004370"/>
    </source>
</evidence>
<evidence type="ECO:0000256" key="2">
    <source>
        <dbReference type="ARBA" id="ARBA00023224"/>
    </source>
</evidence>
<comment type="similarity">
    <text evidence="3">Belongs to the methyl-accepting chemotaxis (MCP) protein family.</text>
</comment>
<evidence type="ECO:0000256" key="4">
    <source>
        <dbReference type="PROSITE-ProRule" id="PRU00284"/>
    </source>
</evidence>
<dbReference type="RefSeq" id="WP_131911985.1">
    <property type="nucleotide sequence ID" value="NZ_OU594967.1"/>
</dbReference>
<keyword evidence="5" id="KW-0175">Coiled coil</keyword>
<keyword evidence="2 4" id="KW-0807">Transducer</keyword>
<dbReference type="GO" id="GO:0006935">
    <property type="term" value="P:chemotaxis"/>
    <property type="evidence" value="ECO:0007669"/>
    <property type="project" value="InterPro"/>
</dbReference>
<dbReference type="InterPro" id="IPR003660">
    <property type="entry name" value="HAMP_dom"/>
</dbReference>
<dbReference type="FunFam" id="1.10.287.950:FF:000001">
    <property type="entry name" value="Methyl-accepting chemotaxis sensory transducer"/>
    <property type="match status" value="1"/>
</dbReference>
<dbReference type="GO" id="GO:0007165">
    <property type="term" value="P:signal transduction"/>
    <property type="evidence" value="ECO:0007669"/>
    <property type="project" value="UniProtKB-KW"/>
</dbReference>
<dbReference type="SUPFAM" id="SSF58104">
    <property type="entry name" value="Methyl-accepting chemotaxis protein (MCP) signaling domain"/>
    <property type="match status" value="1"/>
</dbReference>
<evidence type="ECO:0000256" key="5">
    <source>
        <dbReference type="SAM" id="Coils"/>
    </source>
</evidence>
<feature type="region of interest" description="Disordered" evidence="6">
    <location>
        <begin position="630"/>
        <end position="652"/>
    </location>
</feature>
<dbReference type="GO" id="GO:0016020">
    <property type="term" value="C:membrane"/>
    <property type="evidence" value="ECO:0007669"/>
    <property type="project" value="UniProtKB-SubCell"/>
</dbReference>
<keyword evidence="7" id="KW-0812">Transmembrane</keyword>
<feature type="compositionally biased region" description="Polar residues" evidence="6">
    <location>
        <begin position="396"/>
        <end position="414"/>
    </location>
</feature>
<feature type="transmembrane region" description="Helical" evidence="7">
    <location>
        <begin position="6"/>
        <end position="29"/>
    </location>
</feature>
<protein>
    <submittedName>
        <fullName evidence="10">Methyl-accepting chemotaxis protein</fullName>
    </submittedName>
</protein>
<proteinExistence type="inferred from homology"/>
<sequence length="662" mass="73673">MSFTLVQRIVGGFILLLIVFLVSVVVNYTSVDQIAGNFKEISNKTLPLSNIANNTKITLLQQNQNLLMVFHAEKPNAIDPLRKNFEQSDQEISALLGKIPQPIIDANKALSEKVAAIKSIRKNYASAGIQLMAIRKQKLTNNEAINVQLNYMSRLERRLNYYLAKYSKPRYAKANFQSIIKGLDRETKVILNAFNNYLVDKNFANLQKAVSGMDAIIPRRLASIKELDVDRGKVFSVVLNPLIEQLSAKDGLYHLYLTNNMLTEQEEQLLNDSNRLVTELLADADAFVKQANQMVMSAQENTTARIHLIKQSIIMISAISLVIVIIVPLWISGTIRRSIKKFRQALLTMTEGDLRIQFDQSGRDEFAELGGYLNQLTENLRQTFTELSRGSDKLSEVSNRNASISEQTTQAVDHQRHLLSSTASAMTEMESSVAEVAQRAQDTMMAAEQAGNQMEDVSQRIKQAVNNIRAQAEDIENASKTTLELNDYGKKIDSIIETIQNIAEQTNLLALNAAIEAARAGEQGRGFAVVADEVRSLASRTKNSTEEIQNMIELMQKLIQAVVDVIELNVSKNTSNIEVAESADQGLNLMNDSIRQIVEMNIQIATATEEQSTTTKDISASVVNISDAAEQTAKGAEDNAQTSHSLSQQAHQQRELVNRFQL</sequence>